<evidence type="ECO:0000256" key="10">
    <source>
        <dbReference type="ARBA" id="ARBA00042862"/>
    </source>
</evidence>
<sequence length="139" mass="15232">SGPPRVCRVSCLTGVVSSLRSRRRRVFWRVPDRPDVRLVMPSLYGDILSDLCVGLIGGLGVTPSSNIGANKVLVFESVHDTTPEITGLDLVNTTALLLSAIMMLCHMDLHDYRNSSAWSLQLISAVVVAECFHFETAVY</sequence>
<dbReference type="Proteomes" id="UP000265080">
    <property type="component" value="Chromosome 12"/>
</dbReference>
<dbReference type="STRING" id="161767.ENSAPEP00000010901"/>
<protein>
    <recommendedName>
        <fullName evidence="8">Isocitrate dehydrogenase [NAD] subunit alpha, mitochondrial</fullName>
        <ecNumber evidence="3">1.1.1.41</ecNumber>
    </recommendedName>
    <alternativeName>
        <fullName evidence="10">Isocitric dehydrogenase subunit alpha</fullName>
    </alternativeName>
    <alternativeName>
        <fullName evidence="9">NAD(+)-specific ICDH subunit alpha</fullName>
    </alternativeName>
</protein>
<evidence type="ECO:0000256" key="1">
    <source>
        <dbReference type="ARBA" id="ARBA00007769"/>
    </source>
</evidence>
<evidence type="ECO:0000256" key="5">
    <source>
        <dbReference type="ARBA" id="ARBA00023002"/>
    </source>
</evidence>
<evidence type="ECO:0000256" key="3">
    <source>
        <dbReference type="ARBA" id="ARBA00013012"/>
    </source>
</evidence>
<evidence type="ECO:0000256" key="2">
    <source>
        <dbReference type="ARBA" id="ARBA00011525"/>
    </source>
</evidence>
<dbReference type="Ensembl" id="ENSAPET00000011200.1">
    <property type="protein sequence ID" value="ENSAPEP00000010901.1"/>
    <property type="gene ID" value="ENSAPEG00000007815.1"/>
</dbReference>
<dbReference type="GO" id="GO:0006099">
    <property type="term" value="P:tricarboxylic acid cycle"/>
    <property type="evidence" value="ECO:0007669"/>
    <property type="project" value="UniProtKB-KW"/>
</dbReference>
<comment type="function">
    <text evidence="7">Catalytic subunit of the enzyme which catalyzes the decarboxylation of isocitrate (ICT) into alpha-ketoglutarate. The heterodimer composed of the alpha (IDH3A) and beta (IDH3B) subunits and the heterodimer composed of the alpha (IDH3A) and gamma (IDH3G) subunits, have considerable basal activity but the full activity of the heterotetramer (containing two subunits of IDH3A, one of IDH3B and one of IDH3G) requires the assembly and cooperative function of both heterodimers.</text>
</comment>
<reference evidence="12" key="2">
    <citation type="submission" date="2025-08" db="UniProtKB">
        <authorList>
            <consortium name="Ensembl"/>
        </authorList>
    </citation>
    <scope>IDENTIFICATION</scope>
</reference>
<evidence type="ECO:0000313" key="13">
    <source>
        <dbReference type="Proteomes" id="UP000265080"/>
    </source>
</evidence>
<name>A0A3P8SFI6_AMPPE</name>
<evidence type="ECO:0000313" key="12">
    <source>
        <dbReference type="Ensembl" id="ENSAPEP00000010901.1"/>
    </source>
</evidence>
<comment type="subunit">
    <text evidence="2">Heterooligomer of subunits alpha (IDH3A), beta (IDH3B), and gamma (IDH3G) in the apparent ratio of 2:1:1. The heterodimer containing one IDH3A and one IDH3B subunit and the heterodimer containing one IDH3A and one IDH3G subunit assemble into a heterotetramer (which contains two subunits of IDH3A, one of IDH3B and one of IDH3G) and further into the heterooctamer.</text>
</comment>
<reference evidence="12 13" key="1">
    <citation type="submission" date="2018-03" db="EMBL/GenBank/DDBJ databases">
        <title>Finding Nemo's genes: A chromosome-scale reference assembly of the genome of the orange clownfish Amphiprion percula.</title>
        <authorList>
            <person name="Lehmann R."/>
        </authorList>
    </citation>
    <scope>NUCLEOTIDE SEQUENCE</scope>
</reference>
<dbReference type="PANTHER" id="PTHR11835:SF34">
    <property type="entry name" value="ISOCITRATE DEHYDROGENASE [NAD] SUBUNIT ALPHA, MITOCHONDRIAL"/>
    <property type="match status" value="1"/>
</dbReference>
<organism evidence="12 13">
    <name type="scientific">Amphiprion percula</name>
    <name type="common">Orange clownfish</name>
    <name type="synonym">Lutjanus percula</name>
    <dbReference type="NCBI Taxonomy" id="161767"/>
    <lineage>
        <taxon>Eukaryota</taxon>
        <taxon>Metazoa</taxon>
        <taxon>Chordata</taxon>
        <taxon>Craniata</taxon>
        <taxon>Vertebrata</taxon>
        <taxon>Euteleostomi</taxon>
        <taxon>Actinopterygii</taxon>
        <taxon>Neopterygii</taxon>
        <taxon>Teleostei</taxon>
        <taxon>Neoteleostei</taxon>
        <taxon>Acanthomorphata</taxon>
        <taxon>Ovalentaria</taxon>
        <taxon>Pomacentridae</taxon>
        <taxon>Amphiprion</taxon>
    </lineage>
</organism>
<dbReference type="GO" id="GO:0004449">
    <property type="term" value="F:isocitrate dehydrogenase (NAD+) activity"/>
    <property type="evidence" value="ECO:0007669"/>
    <property type="project" value="UniProtKB-EC"/>
</dbReference>
<evidence type="ECO:0000259" key="11">
    <source>
        <dbReference type="Pfam" id="PF00180"/>
    </source>
</evidence>
<dbReference type="GO" id="GO:0005739">
    <property type="term" value="C:mitochondrion"/>
    <property type="evidence" value="ECO:0007669"/>
    <property type="project" value="TreeGrafter"/>
</dbReference>
<accession>A0A3P8SFI6</accession>
<comment type="similarity">
    <text evidence="1">Belongs to the isocitrate and isopropylmalate dehydrogenases family.</text>
</comment>
<evidence type="ECO:0000256" key="4">
    <source>
        <dbReference type="ARBA" id="ARBA00022532"/>
    </source>
</evidence>
<evidence type="ECO:0000256" key="9">
    <source>
        <dbReference type="ARBA" id="ARBA00042642"/>
    </source>
</evidence>
<comment type="catalytic activity">
    <reaction evidence="6">
        <text>D-threo-isocitrate + NAD(+) = 2-oxoglutarate + CO2 + NADH</text>
        <dbReference type="Rhea" id="RHEA:23632"/>
        <dbReference type="ChEBI" id="CHEBI:15562"/>
        <dbReference type="ChEBI" id="CHEBI:16526"/>
        <dbReference type="ChEBI" id="CHEBI:16810"/>
        <dbReference type="ChEBI" id="CHEBI:57540"/>
        <dbReference type="ChEBI" id="CHEBI:57945"/>
        <dbReference type="EC" id="1.1.1.41"/>
    </reaction>
    <physiologicalReaction direction="left-to-right" evidence="6">
        <dbReference type="Rhea" id="RHEA:23633"/>
    </physiologicalReaction>
</comment>
<dbReference type="PANTHER" id="PTHR11835">
    <property type="entry name" value="DECARBOXYLATING DEHYDROGENASES-ISOCITRATE, ISOPROPYLMALATE, TARTRATE"/>
    <property type="match status" value="1"/>
</dbReference>
<evidence type="ECO:0000256" key="7">
    <source>
        <dbReference type="ARBA" id="ARBA00037577"/>
    </source>
</evidence>
<keyword evidence="5" id="KW-0560">Oxidoreductase</keyword>
<dbReference type="InterPro" id="IPR024084">
    <property type="entry name" value="IsoPropMal-DH-like_dom"/>
</dbReference>
<dbReference type="Gene3D" id="3.40.718.10">
    <property type="entry name" value="Isopropylmalate Dehydrogenase"/>
    <property type="match status" value="1"/>
</dbReference>
<keyword evidence="4" id="KW-0816">Tricarboxylic acid cycle</keyword>
<evidence type="ECO:0000256" key="6">
    <source>
        <dbReference type="ARBA" id="ARBA00037023"/>
    </source>
</evidence>
<dbReference type="GO" id="GO:0006102">
    <property type="term" value="P:isocitrate metabolic process"/>
    <property type="evidence" value="ECO:0007669"/>
    <property type="project" value="TreeGrafter"/>
</dbReference>
<evidence type="ECO:0000256" key="8">
    <source>
        <dbReference type="ARBA" id="ARBA00040843"/>
    </source>
</evidence>
<dbReference type="EC" id="1.1.1.41" evidence="3"/>
<dbReference type="Pfam" id="PF00180">
    <property type="entry name" value="Iso_dh"/>
    <property type="match status" value="1"/>
</dbReference>
<dbReference type="GeneTree" id="ENSGT00950000182989"/>
<reference evidence="12" key="3">
    <citation type="submission" date="2025-09" db="UniProtKB">
        <authorList>
            <consortium name="Ensembl"/>
        </authorList>
    </citation>
    <scope>IDENTIFICATION</scope>
</reference>
<dbReference type="SUPFAM" id="SSF53659">
    <property type="entry name" value="Isocitrate/Isopropylmalate dehydrogenase-like"/>
    <property type="match status" value="1"/>
</dbReference>
<feature type="domain" description="Isopropylmalate dehydrogenase-like" evidence="11">
    <location>
        <begin position="31"/>
        <end position="111"/>
    </location>
</feature>
<dbReference type="AlphaFoldDB" id="A0A3P8SFI6"/>
<keyword evidence="13" id="KW-1185">Reference proteome</keyword>
<proteinExistence type="inferred from homology"/>